<protein>
    <recommendedName>
        <fullName evidence="2">TPM domain-containing protein</fullName>
    </recommendedName>
</protein>
<dbReference type="PANTHER" id="PTHR35514">
    <property type="entry name" value="THYLAKOID LUMENAL 15.0 KDA PROTEIN 2, CHLOROPLASTIC"/>
    <property type="match status" value="1"/>
</dbReference>
<reference evidence="3" key="1">
    <citation type="submission" date="2021-01" db="EMBL/GenBank/DDBJ databases">
        <authorList>
            <person name="Corre E."/>
            <person name="Pelletier E."/>
            <person name="Niang G."/>
            <person name="Scheremetjew M."/>
            <person name="Finn R."/>
            <person name="Kale V."/>
            <person name="Holt S."/>
            <person name="Cochrane G."/>
            <person name="Meng A."/>
            <person name="Brown T."/>
            <person name="Cohen L."/>
        </authorList>
    </citation>
    <scope>NUCLEOTIDE SEQUENCE</scope>
    <source>
        <strain evidence="3">308</strain>
    </source>
</reference>
<name>A0A7S1BTV5_9STRA</name>
<gene>
    <name evidence="3" type="ORF">CHYS00102_LOCUS25026</name>
</gene>
<accession>A0A7S1BTV5</accession>
<feature type="domain" description="TPM" evidence="2">
    <location>
        <begin position="106"/>
        <end position="228"/>
    </location>
</feature>
<sequence length="252" mass="27304">MQKFSVKVVFLYLFSCHPATAFQPALLPRTTTTSLHATPEETPVVVSPSSVLPARRSFFATTASATLTLTLAAAGLVGAPDPSAARLEAVDNPSLLPSQAGQNVIQVEKFLTAGQARNMEKLLTNLEKDTGFRLRVLCQAYPRTPGLAIRDYWDLGKEGQKDDKYIVLVVDEFGGKGNALNFNVGEGVKFALPNVFWTRLQAKYGTTFFLKENGIDNAIIAAVEAITQCLRSEEAYCVNVPDTAVSLKSLGF</sequence>
<evidence type="ECO:0000259" key="2">
    <source>
        <dbReference type="Pfam" id="PF04536"/>
    </source>
</evidence>
<dbReference type="PANTHER" id="PTHR35514:SF1">
    <property type="entry name" value="THYLAKOID LUMENAL 15.0 KDA PROTEIN 2, CHLOROPLASTIC"/>
    <property type="match status" value="1"/>
</dbReference>
<dbReference type="InterPro" id="IPR007621">
    <property type="entry name" value="TPM_dom"/>
</dbReference>
<dbReference type="EMBL" id="HBFR01034278">
    <property type="protein sequence ID" value="CAD8897812.1"/>
    <property type="molecule type" value="Transcribed_RNA"/>
</dbReference>
<dbReference type="AlphaFoldDB" id="A0A7S1BTV5"/>
<feature type="chain" id="PRO_5030749612" description="TPM domain-containing protein" evidence="1">
    <location>
        <begin position="22"/>
        <end position="252"/>
    </location>
</feature>
<organism evidence="3">
    <name type="scientific">Corethron hystrix</name>
    <dbReference type="NCBI Taxonomy" id="216773"/>
    <lineage>
        <taxon>Eukaryota</taxon>
        <taxon>Sar</taxon>
        <taxon>Stramenopiles</taxon>
        <taxon>Ochrophyta</taxon>
        <taxon>Bacillariophyta</taxon>
        <taxon>Coscinodiscophyceae</taxon>
        <taxon>Corethrophycidae</taxon>
        <taxon>Corethrales</taxon>
        <taxon>Corethraceae</taxon>
        <taxon>Corethron</taxon>
    </lineage>
</organism>
<feature type="signal peptide" evidence="1">
    <location>
        <begin position="1"/>
        <end position="21"/>
    </location>
</feature>
<proteinExistence type="predicted"/>
<dbReference type="Pfam" id="PF04536">
    <property type="entry name" value="TPM_phosphatase"/>
    <property type="match status" value="1"/>
</dbReference>
<evidence type="ECO:0000313" key="3">
    <source>
        <dbReference type="EMBL" id="CAD8897812.1"/>
    </source>
</evidence>
<dbReference type="Gene3D" id="3.10.310.50">
    <property type="match status" value="1"/>
</dbReference>
<evidence type="ECO:0000256" key="1">
    <source>
        <dbReference type="SAM" id="SignalP"/>
    </source>
</evidence>
<keyword evidence="1" id="KW-0732">Signal</keyword>